<evidence type="ECO:0000256" key="2">
    <source>
        <dbReference type="ARBA" id="ARBA00022722"/>
    </source>
</evidence>
<feature type="binding site" evidence="7">
    <location>
        <position position="127"/>
    </location>
    <ligand>
        <name>Zn(2+)</name>
        <dbReference type="ChEBI" id="CHEBI:29105"/>
        <note>catalytic</note>
    </ligand>
</feature>
<dbReference type="PANTHER" id="PTHR46986:SF1">
    <property type="entry name" value="ENDORIBONUCLEASE YBEY, CHLOROPLASTIC"/>
    <property type="match status" value="1"/>
</dbReference>
<dbReference type="GO" id="GO:0005737">
    <property type="term" value="C:cytoplasm"/>
    <property type="evidence" value="ECO:0007669"/>
    <property type="project" value="UniProtKB-SubCell"/>
</dbReference>
<keyword evidence="7" id="KW-0690">Ribosome biogenesis</keyword>
<comment type="cofactor">
    <cofactor evidence="7">
        <name>Zn(2+)</name>
        <dbReference type="ChEBI" id="CHEBI:29105"/>
    </cofactor>
    <text evidence="7">Binds 1 zinc ion.</text>
</comment>
<feature type="binding site" evidence="7">
    <location>
        <position position="117"/>
    </location>
    <ligand>
        <name>Zn(2+)</name>
        <dbReference type="ChEBI" id="CHEBI:29105"/>
        <note>catalytic</note>
    </ligand>
</feature>
<name>A0A0G1K6J0_UNCK3</name>
<evidence type="ECO:0000256" key="4">
    <source>
        <dbReference type="ARBA" id="ARBA00022759"/>
    </source>
</evidence>
<keyword evidence="4 7" id="KW-0255">Endonuclease</keyword>
<feature type="binding site" evidence="7">
    <location>
        <position position="121"/>
    </location>
    <ligand>
        <name>Zn(2+)</name>
        <dbReference type="ChEBI" id="CHEBI:29105"/>
        <note>catalytic</note>
    </ligand>
</feature>
<keyword evidence="5 7" id="KW-0378">Hydrolase</keyword>
<keyword evidence="7" id="KW-0963">Cytoplasm</keyword>
<keyword evidence="6 7" id="KW-0862">Zinc</keyword>
<dbReference type="NCBIfam" id="TIGR00043">
    <property type="entry name" value="rRNA maturation RNase YbeY"/>
    <property type="match status" value="1"/>
</dbReference>
<dbReference type="EC" id="3.1.-.-" evidence="7"/>
<dbReference type="Proteomes" id="UP000034752">
    <property type="component" value="Unassembled WGS sequence"/>
</dbReference>
<sequence length="157" mass="17928">MSWVDVVVHRKIRANEFPKSFFVRIINKVISKIGEQKDIIELGIVLMSPAGIRALNKKWRKINTPTDVLAFPLHKNPQKRYSTISSGDIVLCPSAVRAYARRDETSFRDRMTWSVVHGLLHLAGYDHEKSAHAAAKMNKKEQEILSTLWHTNPRSAV</sequence>
<dbReference type="GO" id="GO:0004222">
    <property type="term" value="F:metalloendopeptidase activity"/>
    <property type="evidence" value="ECO:0007669"/>
    <property type="project" value="InterPro"/>
</dbReference>
<dbReference type="AlphaFoldDB" id="A0A0G1K6J0"/>
<protein>
    <recommendedName>
        <fullName evidence="7">Endoribonuclease YbeY</fullName>
        <ecNumber evidence="7">3.1.-.-</ecNumber>
    </recommendedName>
</protein>
<dbReference type="PATRIC" id="fig|1620410.3.peg.341"/>
<dbReference type="Pfam" id="PF02130">
    <property type="entry name" value="YbeY"/>
    <property type="match status" value="1"/>
</dbReference>
<dbReference type="InterPro" id="IPR023091">
    <property type="entry name" value="MetalPrtase_cat_dom_sf_prd"/>
</dbReference>
<dbReference type="HAMAP" id="MF_00009">
    <property type="entry name" value="Endoribonucl_YbeY"/>
    <property type="match status" value="1"/>
</dbReference>
<dbReference type="Gene3D" id="3.40.390.30">
    <property type="entry name" value="Metalloproteases ('zincins'), catalytic domain"/>
    <property type="match status" value="1"/>
</dbReference>
<comment type="function">
    <text evidence="7">Single strand-specific metallo-endoribonuclease involved in late-stage 70S ribosome quality control and in maturation of the 3' terminus of the 16S rRNA.</text>
</comment>
<evidence type="ECO:0000256" key="7">
    <source>
        <dbReference type="HAMAP-Rule" id="MF_00009"/>
    </source>
</evidence>
<evidence type="ECO:0000256" key="6">
    <source>
        <dbReference type="ARBA" id="ARBA00022833"/>
    </source>
</evidence>
<dbReference type="GO" id="GO:0004521">
    <property type="term" value="F:RNA endonuclease activity"/>
    <property type="evidence" value="ECO:0007669"/>
    <property type="project" value="UniProtKB-UniRule"/>
</dbReference>
<dbReference type="InterPro" id="IPR020549">
    <property type="entry name" value="YbeY_CS"/>
</dbReference>
<reference evidence="8 9" key="1">
    <citation type="journal article" date="2015" name="Nature">
        <title>rRNA introns, odd ribosomes, and small enigmatic genomes across a large radiation of phyla.</title>
        <authorList>
            <person name="Brown C.T."/>
            <person name="Hug L.A."/>
            <person name="Thomas B.C."/>
            <person name="Sharon I."/>
            <person name="Castelle C.J."/>
            <person name="Singh A."/>
            <person name="Wilkins M.J."/>
            <person name="Williams K.H."/>
            <person name="Banfield J.F."/>
        </authorList>
    </citation>
    <scope>NUCLEOTIDE SEQUENCE [LARGE SCALE GENOMIC DNA]</scope>
</reference>
<evidence type="ECO:0000313" key="8">
    <source>
        <dbReference type="EMBL" id="KKT51947.1"/>
    </source>
</evidence>
<proteinExistence type="inferred from homology"/>
<organism evidence="8 9">
    <name type="scientific">candidate division Kazan bacterium GW2011_GWA1_44_22</name>
    <dbReference type="NCBI Taxonomy" id="1620410"/>
    <lineage>
        <taxon>Bacteria</taxon>
        <taxon>Bacteria division Kazan-3B-28</taxon>
    </lineage>
</organism>
<comment type="similarity">
    <text evidence="1 7">Belongs to the endoribonuclease YbeY family.</text>
</comment>
<dbReference type="PROSITE" id="PS01306">
    <property type="entry name" value="UPF0054"/>
    <property type="match status" value="1"/>
</dbReference>
<evidence type="ECO:0000256" key="5">
    <source>
        <dbReference type="ARBA" id="ARBA00022801"/>
    </source>
</evidence>
<dbReference type="GO" id="GO:0008270">
    <property type="term" value="F:zinc ion binding"/>
    <property type="evidence" value="ECO:0007669"/>
    <property type="project" value="UniProtKB-UniRule"/>
</dbReference>
<dbReference type="SUPFAM" id="SSF55486">
    <property type="entry name" value="Metalloproteases ('zincins'), catalytic domain"/>
    <property type="match status" value="1"/>
</dbReference>
<comment type="caution">
    <text evidence="8">The sequence shown here is derived from an EMBL/GenBank/DDBJ whole genome shotgun (WGS) entry which is preliminary data.</text>
</comment>
<keyword evidence="3 7" id="KW-0479">Metal-binding</keyword>
<dbReference type="EMBL" id="LCIJ01000023">
    <property type="protein sequence ID" value="KKT51947.1"/>
    <property type="molecule type" value="Genomic_DNA"/>
</dbReference>
<dbReference type="GO" id="GO:0006364">
    <property type="term" value="P:rRNA processing"/>
    <property type="evidence" value="ECO:0007669"/>
    <property type="project" value="UniProtKB-UniRule"/>
</dbReference>
<evidence type="ECO:0000256" key="1">
    <source>
        <dbReference type="ARBA" id="ARBA00010875"/>
    </source>
</evidence>
<evidence type="ECO:0000256" key="3">
    <source>
        <dbReference type="ARBA" id="ARBA00022723"/>
    </source>
</evidence>
<evidence type="ECO:0000313" key="9">
    <source>
        <dbReference type="Proteomes" id="UP000034752"/>
    </source>
</evidence>
<keyword evidence="2 7" id="KW-0540">Nuclease</keyword>
<dbReference type="InterPro" id="IPR002036">
    <property type="entry name" value="YbeY"/>
</dbReference>
<gene>
    <name evidence="7" type="primary">ybeY</name>
    <name evidence="8" type="ORF">VE96_C0023G0014</name>
</gene>
<dbReference type="PANTHER" id="PTHR46986">
    <property type="entry name" value="ENDORIBONUCLEASE YBEY, CHLOROPLASTIC"/>
    <property type="match status" value="1"/>
</dbReference>
<comment type="subcellular location">
    <subcellularLocation>
        <location evidence="7">Cytoplasm</location>
    </subcellularLocation>
</comment>
<accession>A0A0G1K6J0</accession>
<keyword evidence="7" id="KW-0698">rRNA processing</keyword>